<gene>
    <name evidence="1" type="ORF">RQP53_21985</name>
</gene>
<dbReference type="EMBL" id="JAVXZY010000012">
    <property type="protein sequence ID" value="MDT9001963.1"/>
    <property type="molecule type" value="Genomic_DNA"/>
</dbReference>
<evidence type="ECO:0000313" key="2">
    <source>
        <dbReference type="Proteomes" id="UP001246372"/>
    </source>
</evidence>
<dbReference type="Gene3D" id="3.30.70.100">
    <property type="match status" value="1"/>
</dbReference>
<evidence type="ECO:0000313" key="1">
    <source>
        <dbReference type="EMBL" id="MDT9001963.1"/>
    </source>
</evidence>
<dbReference type="InterPro" id="IPR009799">
    <property type="entry name" value="EthD_dom"/>
</dbReference>
<sequence length="103" mass="11530">MICITGTYVWRDGARFDHQIYETEHLALTRELLGPLGLTRLEALRLIHPNGPREGEAIVVTQAQFETLDQARAALAQAGPQLAAHISRYTDLQPQLRLAEIKT</sequence>
<dbReference type="SUPFAM" id="SSF54909">
    <property type="entry name" value="Dimeric alpha+beta barrel"/>
    <property type="match status" value="1"/>
</dbReference>
<accession>A0ABU3PIM5</accession>
<dbReference type="Proteomes" id="UP001246372">
    <property type="component" value="Unassembled WGS sequence"/>
</dbReference>
<proteinExistence type="predicted"/>
<dbReference type="NCBIfam" id="TIGR02118">
    <property type="entry name" value="EthD family reductase"/>
    <property type="match status" value="1"/>
</dbReference>
<name>A0ABU3PIM5_9BURK</name>
<dbReference type="InterPro" id="IPR011008">
    <property type="entry name" value="Dimeric_a/b-barrel"/>
</dbReference>
<reference evidence="1" key="1">
    <citation type="submission" date="2023-09" db="EMBL/GenBank/DDBJ databases">
        <title>Paucibacter sp. APW11 Genome sequencing and assembly.</title>
        <authorList>
            <person name="Kim I."/>
        </authorList>
    </citation>
    <scope>NUCLEOTIDE SEQUENCE</scope>
    <source>
        <strain evidence="1">APW11</strain>
    </source>
</reference>
<dbReference type="RefSeq" id="WP_315652849.1">
    <property type="nucleotide sequence ID" value="NZ_JAVXZY010000012.1"/>
</dbReference>
<organism evidence="1 2">
    <name type="scientific">Roseateles aquae</name>
    <dbReference type="NCBI Taxonomy" id="3077235"/>
    <lineage>
        <taxon>Bacteria</taxon>
        <taxon>Pseudomonadati</taxon>
        <taxon>Pseudomonadota</taxon>
        <taxon>Betaproteobacteria</taxon>
        <taxon>Burkholderiales</taxon>
        <taxon>Sphaerotilaceae</taxon>
        <taxon>Roseateles</taxon>
    </lineage>
</organism>
<keyword evidence="2" id="KW-1185">Reference proteome</keyword>
<comment type="caution">
    <text evidence="1">The sequence shown here is derived from an EMBL/GenBank/DDBJ whole genome shotgun (WGS) entry which is preliminary data.</text>
</comment>
<protein>
    <submittedName>
        <fullName evidence="1">EthD family reductase</fullName>
    </submittedName>
</protein>